<dbReference type="EMBL" id="JAHRHJ020000008">
    <property type="protein sequence ID" value="KAH9304489.1"/>
    <property type="molecule type" value="Genomic_DNA"/>
</dbReference>
<dbReference type="AlphaFoldDB" id="A0AA38CXT6"/>
<comment type="caution">
    <text evidence="1">The sequence shown here is derived from an EMBL/GenBank/DDBJ whole genome shotgun (WGS) entry which is preliminary data.</text>
</comment>
<protein>
    <submittedName>
        <fullName evidence="1">Uncharacterized protein</fullName>
    </submittedName>
</protein>
<sequence>MKDVVVRISERGVALVDIDDALDLVLEEAYDHKSLTQNCDINVGIQKLSPIFNVRVVKKYIKFEAGRIDDTSVTEHDTIYRIKTP</sequence>
<dbReference type="Proteomes" id="UP000824469">
    <property type="component" value="Unassembled WGS sequence"/>
</dbReference>
<organism evidence="1 2">
    <name type="scientific">Taxus chinensis</name>
    <name type="common">Chinese yew</name>
    <name type="synonym">Taxus wallichiana var. chinensis</name>
    <dbReference type="NCBI Taxonomy" id="29808"/>
    <lineage>
        <taxon>Eukaryota</taxon>
        <taxon>Viridiplantae</taxon>
        <taxon>Streptophyta</taxon>
        <taxon>Embryophyta</taxon>
        <taxon>Tracheophyta</taxon>
        <taxon>Spermatophyta</taxon>
        <taxon>Pinopsida</taxon>
        <taxon>Pinidae</taxon>
        <taxon>Conifers II</taxon>
        <taxon>Cupressales</taxon>
        <taxon>Taxaceae</taxon>
        <taxon>Taxus</taxon>
    </lineage>
</organism>
<keyword evidence="2" id="KW-1185">Reference proteome</keyword>
<feature type="non-terminal residue" evidence="1">
    <location>
        <position position="85"/>
    </location>
</feature>
<name>A0AA38CXT6_TAXCH</name>
<evidence type="ECO:0000313" key="1">
    <source>
        <dbReference type="EMBL" id="KAH9304489.1"/>
    </source>
</evidence>
<proteinExistence type="predicted"/>
<gene>
    <name evidence="1" type="ORF">KI387_008893</name>
</gene>
<accession>A0AA38CXT6</accession>
<evidence type="ECO:0000313" key="2">
    <source>
        <dbReference type="Proteomes" id="UP000824469"/>
    </source>
</evidence>
<reference evidence="1 2" key="1">
    <citation type="journal article" date="2021" name="Nat. Plants">
        <title>The Taxus genome provides insights into paclitaxel biosynthesis.</title>
        <authorList>
            <person name="Xiong X."/>
            <person name="Gou J."/>
            <person name="Liao Q."/>
            <person name="Li Y."/>
            <person name="Zhou Q."/>
            <person name="Bi G."/>
            <person name="Li C."/>
            <person name="Du R."/>
            <person name="Wang X."/>
            <person name="Sun T."/>
            <person name="Guo L."/>
            <person name="Liang H."/>
            <person name="Lu P."/>
            <person name="Wu Y."/>
            <person name="Zhang Z."/>
            <person name="Ro D.K."/>
            <person name="Shang Y."/>
            <person name="Huang S."/>
            <person name="Yan J."/>
        </authorList>
    </citation>
    <scope>NUCLEOTIDE SEQUENCE [LARGE SCALE GENOMIC DNA]</scope>
    <source>
        <strain evidence="1">Ta-2019</strain>
    </source>
</reference>